<feature type="region of interest" description="Disordered" evidence="1">
    <location>
        <begin position="1"/>
        <end position="132"/>
    </location>
</feature>
<dbReference type="KEGG" id="val:VDBG_04293"/>
<evidence type="ECO:0000313" key="2">
    <source>
        <dbReference type="EMBL" id="EEY18184.1"/>
    </source>
</evidence>
<reference evidence="3" key="1">
    <citation type="journal article" date="2011" name="PLoS Pathog.">
        <title>Comparative genomics yields insights into niche adaptation of plant vascular wilt pathogens.</title>
        <authorList>
            <person name="Klosterman S.J."/>
            <person name="Subbarao K.V."/>
            <person name="Kang S."/>
            <person name="Veronese P."/>
            <person name="Gold S.E."/>
            <person name="Thomma B.P.H.J."/>
            <person name="Chen Z."/>
            <person name="Henrissat B."/>
            <person name="Lee Y.-H."/>
            <person name="Park J."/>
            <person name="Garcia-Pedrajas M.D."/>
            <person name="Barbara D.J."/>
            <person name="Anchieta A."/>
            <person name="de Jonge R."/>
            <person name="Santhanam P."/>
            <person name="Maruthachalam K."/>
            <person name="Atallah Z."/>
            <person name="Amyotte S.G."/>
            <person name="Paz Z."/>
            <person name="Inderbitzin P."/>
            <person name="Hayes R.J."/>
            <person name="Heiman D.I."/>
            <person name="Young S."/>
            <person name="Zeng Q."/>
            <person name="Engels R."/>
            <person name="Galagan J."/>
            <person name="Cuomo C.A."/>
            <person name="Dobinson K.F."/>
            <person name="Ma L.-J."/>
        </authorList>
    </citation>
    <scope>NUCLEOTIDE SEQUENCE [LARGE SCALE GENOMIC DNA]</scope>
    <source>
        <strain evidence="3">VaMs.102 / ATCC MYA-4576 / FGSC 10136</strain>
    </source>
</reference>
<dbReference type="STRING" id="526221.C9SGU0"/>
<evidence type="ECO:0000256" key="1">
    <source>
        <dbReference type="SAM" id="MobiDB-lite"/>
    </source>
</evidence>
<dbReference type="EMBL" id="DS985217">
    <property type="protein sequence ID" value="EEY18184.1"/>
    <property type="molecule type" value="Genomic_DNA"/>
</dbReference>
<name>C9SGU0_VERA1</name>
<dbReference type="eggNOG" id="KOG0385">
    <property type="taxonomic scope" value="Eukaryota"/>
</dbReference>
<accession>C9SGU0</accession>
<dbReference type="GeneID" id="9535147"/>
<dbReference type="Proteomes" id="UP000008698">
    <property type="component" value="Unassembled WGS sequence"/>
</dbReference>
<sequence length="132" mass="13767">MRRCSRRSQNPLSSDSTGSSSAVRLLSSVGGVRHCLPQSSRSLRTFSPTKSANGANGKVKRDADDDENDEDSVLGMAPSKKKSKNGVKNKALDNIKSEAGSKSTSAAPSRASSVASTKTNGPSKSKAKGKKK</sequence>
<evidence type="ECO:0000313" key="3">
    <source>
        <dbReference type="Proteomes" id="UP000008698"/>
    </source>
</evidence>
<gene>
    <name evidence="2" type="ORF">VDBG_04293</name>
</gene>
<feature type="compositionally biased region" description="Polar residues" evidence="1">
    <location>
        <begin position="7"/>
        <end position="22"/>
    </location>
</feature>
<keyword evidence="3" id="KW-1185">Reference proteome</keyword>
<dbReference type="HOGENOM" id="CLU_1918663_0_0_1"/>
<dbReference type="RefSeq" id="XP_003006340.1">
    <property type="nucleotide sequence ID" value="XM_003006294.1"/>
</dbReference>
<protein>
    <submittedName>
        <fullName evidence="2">ISWI chromatin-remodeling complex ATPase ISW2</fullName>
    </submittedName>
</protein>
<feature type="compositionally biased region" description="Low complexity" evidence="1">
    <location>
        <begin position="101"/>
        <end position="116"/>
    </location>
</feature>
<proteinExistence type="predicted"/>
<feature type="compositionally biased region" description="Polar residues" evidence="1">
    <location>
        <begin position="37"/>
        <end position="54"/>
    </location>
</feature>
<organism evidence="3">
    <name type="scientific">Verticillium alfalfae (strain VaMs.102 / ATCC MYA-4576 / FGSC 10136)</name>
    <name type="common">Verticillium wilt of alfalfa</name>
    <name type="synonym">Verticillium albo-atrum</name>
    <dbReference type="NCBI Taxonomy" id="526221"/>
    <lineage>
        <taxon>Eukaryota</taxon>
        <taxon>Fungi</taxon>
        <taxon>Dikarya</taxon>
        <taxon>Ascomycota</taxon>
        <taxon>Pezizomycotina</taxon>
        <taxon>Sordariomycetes</taxon>
        <taxon>Hypocreomycetidae</taxon>
        <taxon>Glomerellales</taxon>
        <taxon>Plectosphaerellaceae</taxon>
        <taxon>Verticillium</taxon>
    </lineage>
</organism>
<dbReference type="AlphaFoldDB" id="C9SGU0"/>